<sequence length="261" mass="30016">MDAIDYGVQRLSLVPMRAKPSDASEMISQLLFGEHYVVLEESEDKKWLKISNVYDNYEGWIDKQQHHHISKEYFDQISEIEYKVCIDLISKILFKQQINHIVAGSVLPLLNNPIFKDEENVAFNGMSKTLYQKWGVTTLLNQATKYLNTPYLWGGKSPFGIDCSGFTQVVFKTGGHKLPRDSSQQILKGKEIGLEDRRGGDLAFFTNTEGKMNHVGILMDENRIIHASGKVRIDEFDEKGIRNVEKNAYTHHFYKLKRIIT</sequence>
<comment type="similarity">
    <text evidence="1">Belongs to the peptidase C40 family.</text>
</comment>
<organism evidence="6 7">
    <name type="scientific">Roseivirga spongicola</name>
    <dbReference type="NCBI Taxonomy" id="333140"/>
    <lineage>
        <taxon>Bacteria</taxon>
        <taxon>Pseudomonadati</taxon>
        <taxon>Bacteroidota</taxon>
        <taxon>Cytophagia</taxon>
        <taxon>Cytophagales</taxon>
        <taxon>Roseivirgaceae</taxon>
        <taxon>Roseivirga</taxon>
    </lineage>
</organism>
<dbReference type="RefSeq" id="WP_068220427.1">
    <property type="nucleotide sequence ID" value="NZ_LRPC01000012.1"/>
</dbReference>
<dbReference type="STRING" id="333140.AWW68_09480"/>
<dbReference type="AlphaFoldDB" id="A0A150XBJ8"/>
<dbReference type="Gene3D" id="3.90.1720.10">
    <property type="entry name" value="endopeptidase domain like (from Nostoc punctiforme)"/>
    <property type="match status" value="1"/>
</dbReference>
<evidence type="ECO:0000256" key="3">
    <source>
        <dbReference type="ARBA" id="ARBA00022801"/>
    </source>
</evidence>
<evidence type="ECO:0000256" key="1">
    <source>
        <dbReference type="ARBA" id="ARBA00007074"/>
    </source>
</evidence>
<dbReference type="GO" id="GO:0008234">
    <property type="term" value="F:cysteine-type peptidase activity"/>
    <property type="evidence" value="ECO:0007669"/>
    <property type="project" value="UniProtKB-KW"/>
</dbReference>
<comment type="caution">
    <text evidence="6">The sequence shown here is derived from an EMBL/GenBank/DDBJ whole genome shotgun (WGS) entry which is preliminary data.</text>
</comment>
<dbReference type="InterPro" id="IPR000064">
    <property type="entry name" value="NLP_P60_dom"/>
</dbReference>
<evidence type="ECO:0000259" key="5">
    <source>
        <dbReference type="PROSITE" id="PS51935"/>
    </source>
</evidence>
<dbReference type="InterPro" id="IPR038765">
    <property type="entry name" value="Papain-like_cys_pep_sf"/>
</dbReference>
<dbReference type="PROSITE" id="PS51935">
    <property type="entry name" value="NLPC_P60"/>
    <property type="match status" value="1"/>
</dbReference>
<feature type="domain" description="NlpC/P60" evidence="5">
    <location>
        <begin position="133"/>
        <end position="260"/>
    </location>
</feature>
<proteinExistence type="inferred from homology"/>
<dbReference type="InterPro" id="IPR051202">
    <property type="entry name" value="Peptidase_C40"/>
</dbReference>
<keyword evidence="3" id="KW-0378">Hydrolase</keyword>
<protein>
    <recommendedName>
        <fullName evidence="5">NlpC/P60 domain-containing protein</fullName>
    </recommendedName>
</protein>
<dbReference type="Gene3D" id="2.30.30.40">
    <property type="entry name" value="SH3 Domains"/>
    <property type="match status" value="1"/>
</dbReference>
<dbReference type="EMBL" id="LRPC01000012">
    <property type="protein sequence ID" value="KYG76044.1"/>
    <property type="molecule type" value="Genomic_DNA"/>
</dbReference>
<keyword evidence="2" id="KW-0645">Protease</keyword>
<dbReference type="Proteomes" id="UP000075606">
    <property type="component" value="Unassembled WGS sequence"/>
</dbReference>
<keyword evidence="7" id="KW-1185">Reference proteome</keyword>
<evidence type="ECO:0000313" key="6">
    <source>
        <dbReference type="EMBL" id="KYG76044.1"/>
    </source>
</evidence>
<evidence type="ECO:0000256" key="4">
    <source>
        <dbReference type="ARBA" id="ARBA00022807"/>
    </source>
</evidence>
<dbReference type="InterPro" id="IPR041382">
    <property type="entry name" value="SH3_16"/>
</dbReference>
<dbReference type="GO" id="GO:0006508">
    <property type="term" value="P:proteolysis"/>
    <property type="evidence" value="ECO:0007669"/>
    <property type="project" value="UniProtKB-KW"/>
</dbReference>
<dbReference type="OrthoDB" id="9813368at2"/>
<dbReference type="SUPFAM" id="SSF54001">
    <property type="entry name" value="Cysteine proteinases"/>
    <property type="match status" value="1"/>
</dbReference>
<evidence type="ECO:0000313" key="7">
    <source>
        <dbReference type="Proteomes" id="UP000075606"/>
    </source>
</evidence>
<reference evidence="6 7" key="1">
    <citation type="submission" date="2016-01" db="EMBL/GenBank/DDBJ databases">
        <title>Genome sequencing of Roseivirga spongicola UST030701-084.</title>
        <authorList>
            <person name="Selvaratnam C."/>
            <person name="Thevarajoo S."/>
            <person name="Goh K.M."/>
            <person name="Ee R."/>
            <person name="Chan K.-G."/>
            <person name="Chong C.S."/>
        </authorList>
    </citation>
    <scope>NUCLEOTIDE SEQUENCE [LARGE SCALE GENOMIC DNA]</scope>
    <source>
        <strain evidence="6 7">UST030701-084</strain>
    </source>
</reference>
<keyword evidence="4" id="KW-0788">Thiol protease</keyword>
<accession>A0A150XBJ8</accession>
<gene>
    <name evidence="6" type="ORF">AWW68_09480</name>
</gene>
<evidence type="ECO:0000256" key="2">
    <source>
        <dbReference type="ARBA" id="ARBA00022670"/>
    </source>
</evidence>
<name>A0A150XBJ8_9BACT</name>
<dbReference type="PANTHER" id="PTHR47053:SF1">
    <property type="entry name" value="MUREIN DD-ENDOPEPTIDASE MEPH-RELATED"/>
    <property type="match status" value="1"/>
</dbReference>
<dbReference type="Pfam" id="PF00877">
    <property type="entry name" value="NLPC_P60"/>
    <property type="match status" value="1"/>
</dbReference>
<dbReference type="Pfam" id="PF18348">
    <property type="entry name" value="SH3_16"/>
    <property type="match status" value="1"/>
</dbReference>
<dbReference type="PANTHER" id="PTHR47053">
    <property type="entry name" value="MUREIN DD-ENDOPEPTIDASE MEPH-RELATED"/>
    <property type="match status" value="1"/>
</dbReference>